<proteinExistence type="predicted"/>
<feature type="compositionally biased region" description="Basic and acidic residues" evidence="1">
    <location>
        <begin position="62"/>
        <end position="73"/>
    </location>
</feature>
<reference evidence="2" key="1">
    <citation type="journal article" date="2023" name="Mol. Phylogenet. Evol.">
        <title>Genome-scale phylogeny and comparative genomics of the fungal order Sordariales.</title>
        <authorList>
            <person name="Hensen N."/>
            <person name="Bonometti L."/>
            <person name="Westerberg I."/>
            <person name="Brannstrom I.O."/>
            <person name="Guillou S."/>
            <person name="Cros-Aarteil S."/>
            <person name="Calhoun S."/>
            <person name="Haridas S."/>
            <person name="Kuo A."/>
            <person name="Mondo S."/>
            <person name="Pangilinan J."/>
            <person name="Riley R."/>
            <person name="LaButti K."/>
            <person name="Andreopoulos B."/>
            <person name="Lipzen A."/>
            <person name="Chen C."/>
            <person name="Yan M."/>
            <person name="Daum C."/>
            <person name="Ng V."/>
            <person name="Clum A."/>
            <person name="Steindorff A."/>
            <person name="Ohm R.A."/>
            <person name="Martin F."/>
            <person name="Silar P."/>
            <person name="Natvig D.O."/>
            <person name="Lalanne C."/>
            <person name="Gautier V."/>
            <person name="Ament-Velasquez S.L."/>
            <person name="Kruys A."/>
            <person name="Hutchinson M.I."/>
            <person name="Powell A.J."/>
            <person name="Barry K."/>
            <person name="Miller A.N."/>
            <person name="Grigoriev I.V."/>
            <person name="Debuchy R."/>
            <person name="Gladieux P."/>
            <person name="Hiltunen Thoren M."/>
            <person name="Johannesson H."/>
        </authorList>
    </citation>
    <scope>NUCLEOTIDE SEQUENCE</scope>
    <source>
        <strain evidence="2">CBS 123565</strain>
    </source>
</reference>
<dbReference type="AlphaFoldDB" id="A0AAN6ZA65"/>
<feature type="compositionally biased region" description="Polar residues" evidence="1">
    <location>
        <begin position="97"/>
        <end position="106"/>
    </location>
</feature>
<name>A0AAN6ZA65_9PEZI</name>
<evidence type="ECO:0000313" key="3">
    <source>
        <dbReference type="Proteomes" id="UP001304895"/>
    </source>
</evidence>
<evidence type="ECO:0000256" key="1">
    <source>
        <dbReference type="SAM" id="MobiDB-lite"/>
    </source>
</evidence>
<dbReference type="EMBL" id="MU853423">
    <property type="protein sequence ID" value="KAK4131540.1"/>
    <property type="molecule type" value="Genomic_DNA"/>
</dbReference>
<evidence type="ECO:0000313" key="2">
    <source>
        <dbReference type="EMBL" id="KAK4131540.1"/>
    </source>
</evidence>
<dbReference type="Proteomes" id="UP001304895">
    <property type="component" value="Unassembled WGS sequence"/>
</dbReference>
<keyword evidence="3" id="KW-1185">Reference proteome</keyword>
<organism evidence="2 3">
    <name type="scientific">Trichocladium antarcticum</name>
    <dbReference type="NCBI Taxonomy" id="1450529"/>
    <lineage>
        <taxon>Eukaryota</taxon>
        <taxon>Fungi</taxon>
        <taxon>Dikarya</taxon>
        <taxon>Ascomycota</taxon>
        <taxon>Pezizomycotina</taxon>
        <taxon>Sordariomycetes</taxon>
        <taxon>Sordariomycetidae</taxon>
        <taxon>Sordariales</taxon>
        <taxon>Chaetomiaceae</taxon>
        <taxon>Trichocladium</taxon>
    </lineage>
</organism>
<comment type="caution">
    <text evidence="2">The sequence shown here is derived from an EMBL/GenBank/DDBJ whole genome shotgun (WGS) entry which is preliminary data.</text>
</comment>
<accession>A0AAN6ZA65</accession>
<gene>
    <name evidence="2" type="ORF">BT67DRAFT_152128</name>
</gene>
<protein>
    <submittedName>
        <fullName evidence="2">Uncharacterized protein</fullName>
    </submittedName>
</protein>
<feature type="region of interest" description="Disordered" evidence="1">
    <location>
        <begin position="34"/>
        <end position="106"/>
    </location>
</feature>
<reference evidence="2" key="2">
    <citation type="submission" date="2023-05" db="EMBL/GenBank/DDBJ databases">
        <authorList>
            <consortium name="Lawrence Berkeley National Laboratory"/>
            <person name="Steindorff A."/>
            <person name="Hensen N."/>
            <person name="Bonometti L."/>
            <person name="Westerberg I."/>
            <person name="Brannstrom I.O."/>
            <person name="Guillou S."/>
            <person name="Cros-Aarteil S."/>
            <person name="Calhoun S."/>
            <person name="Haridas S."/>
            <person name="Kuo A."/>
            <person name="Mondo S."/>
            <person name="Pangilinan J."/>
            <person name="Riley R."/>
            <person name="Labutti K."/>
            <person name="Andreopoulos B."/>
            <person name="Lipzen A."/>
            <person name="Chen C."/>
            <person name="Yanf M."/>
            <person name="Daum C."/>
            <person name="Ng V."/>
            <person name="Clum A."/>
            <person name="Ohm R."/>
            <person name="Martin F."/>
            <person name="Silar P."/>
            <person name="Natvig D."/>
            <person name="Lalanne C."/>
            <person name="Gautier V."/>
            <person name="Ament-Velasquez S.L."/>
            <person name="Kruys A."/>
            <person name="Hutchinson M.I."/>
            <person name="Powell A.J."/>
            <person name="Barry K."/>
            <person name="Miller A.N."/>
            <person name="Grigoriev I.V."/>
            <person name="Debuchy R."/>
            <person name="Gladieux P."/>
            <person name="Thoren M.H."/>
            <person name="Johannesson H."/>
        </authorList>
    </citation>
    <scope>NUCLEOTIDE SEQUENCE</scope>
    <source>
        <strain evidence="2">CBS 123565</strain>
    </source>
</reference>
<sequence length="106" mass="11773">MAWHARRSGLRVFWFFSFDGRLGIKISQTAGLTASDEAVPKQHAQPLRKPLNWHDGQMDGMGRMRDGKGDHQGWTRPDNSALVAPVFPANTVGPTPWRSNKPSAAH</sequence>